<evidence type="ECO:0000256" key="1">
    <source>
        <dbReference type="ARBA" id="ARBA00004127"/>
    </source>
</evidence>
<dbReference type="InterPro" id="IPR024671">
    <property type="entry name" value="Atg22-like"/>
</dbReference>
<proteinExistence type="predicted"/>
<feature type="transmembrane region" description="Helical" evidence="6">
    <location>
        <begin position="118"/>
        <end position="138"/>
    </location>
</feature>
<feature type="transmembrane region" description="Helical" evidence="6">
    <location>
        <begin position="26"/>
        <end position="49"/>
    </location>
</feature>
<evidence type="ECO:0000256" key="2">
    <source>
        <dbReference type="ARBA" id="ARBA00022448"/>
    </source>
</evidence>
<evidence type="ECO:0000313" key="8">
    <source>
        <dbReference type="EMBL" id="UYP47212.1"/>
    </source>
</evidence>
<keyword evidence="4 6" id="KW-1133">Transmembrane helix</keyword>
<keyword evidence="5 6" id="KW-0472">Membrane</keyword>
<evidence type="ECO:0000256" key="6">
    <source>
        <dbReference type="SAM" id="Phobius"/>
    </source>
</evidence>
<reference evidence="8" key="1">
    <citation type="submission" date="2022-09" db="EMBL/GenBank/DDBJ databases">
        <title>Actin cytoskeleton and complex cell architecture in an #Asgard archaeon.</title>
        <authorList>
            <person name="Ponce Toledo R.I."/>
            <person name="Schleper C."/>
            <person name="Rodrigues Oliveira T."/>
            <person name="Wollweber F."/>
            <person name="Xu J."/>
            <person name="Rittmann S."/>
            <person name="Klingl A."/>
            <person name="Pilhofer M."/>
        </authorList>
    </citation>
    <scope>NUCLEOTIDE SEQUENCE</scope>
    <source>
        <strain evidence="8">B-35</strain>
    </source>
</reference>
<sequence length="442" mass="48531">MENTDSDSNLQLDNKKRILAWSLYDWANSAFATTIMAGFFPVFLGAYWAPESIVDTAQKTFLLGAFNSGASLIVMILAPILGAIADHMAGKKKFLAAFCLMGVIMSASLGFLASGQYWFALVLYALGTIGFSGANIFYDSLLPAVASEKKVDYVSSLGFSLGYIGGGLLFTLNVAMYLLHDSIGLTEDQAIKLSFISVGVWWLVFSIPLFRKVPEPYVKEKISASQAIKGGFTQLKTTFQDISRLKYVAMFLLAFWLYIDGVDTIIRMALDFGDSLDTVDLGPTELIVILLMVQFIAFPATLLYNTFAQKIGIKKGLLVAIGGYGLITILGYFISENWHFYVLGGMIGLFQGGIQALSRSMYSRLIPKKKAAEFYGFFNMWGKFAAVIGPFMMGGITKLTGNPRFGLLSLLALFVLGGLILFFVDLEKGEELAQKFDEEVEI</sequence>
<feature type="transmembrane region" description="Helical" evidence="6">
    <location>
        <begin position="61"/>
        <end position="82"/>
    </location>
</feature>
<keyword evidence="3 6" id="KW-0812">Transmembrane</keyword>
<feature type="domain" description="Major facilitator superfamily (MFS) profile" evidence="7">
    <location>
        <begin position="249"/>
        <end position="442"/>
    </location>
</feature>
<evidence type="ECO:0000256" key="4">
    <source>
        <dbReference type="ARBA" id="ARBA00022989"/>
    </source>
</evidence>
<dbReference type="PANTHER" id="PTHR23519">
    <property type="entry name" value="AUTOPHAGY-RELATED PROTEIN 22"/>
    <property type="match status" value="1"/>
</dbReference>
<dbReference type="SUPFAM" id="SSF103473">
    <property type="entry name" value="MFS general substrate transporter"/>
    <property type="match status" value="1"/>
</dbReference>
<dbReference type="PROSITE" id="PS50850">
    <property type="entry name" value="MFS"/>
    <property type="match status" value="1"/>
</dbReference>
<dbReference type="EMBL" id="CP104013">
    <property type="protein sequence ID" value="UYP47212.1"/>
    <property type="molecule type" value="Genomic_DNA"/>
</dbReference>
<accession>A0ABY6HXZ0</accession>
<feature type="transmembrane region" description="Helical" evidence="6">
    <location>
        <begin position="94"/>
        <end position="112"/>
    </location>
</feature>
<gene>
    <name evidence="8" type="ORF">NEF87_003497</name>
</gene>
<dbReference type="PANTHER" id="PTHR23519:SF1">
    <property type="entry name" value="AUTOPHAGY-RELATED PROTEIN 22"/>
    <property type="match status" value="1"/>
</dbReference>
<dbReference type="InterPro" id="IPR050495">
    <property type="entry name" value="ATG22/LtaA_families"/>
</dbReference>
<comment type="subcellular location">
    <subcellularLocation>
        <location evidence="1">Endomembrane system</location>
        <topology evidence="1">Multi-pass membrane protein</topology>
    </subcellularLocation>
</comment>
<feature type="transmembrane region" description="Helical" evidence="6">
    <location>
        <begin position="316"/>
        <end position="334"/>
    </location>
</feature>
<keyword evidence="2" id="KW-0813">Transport</keyword>
<feature type="transmembrane region" description="Helical" evidence="6">
    <location>
        <begin position="405"/>
        <end position="426"/>
    </location>
</feature>
<feature type="transmembrane region" description="Helical" evidence="6">
    <location>
        <begin position="159"/>
        <end position="179"/>
    </location>
</feature>
<protein>
    <recommendedName>
        <fullName evidence="7">Major facilitator superfamily (MFS) profile domain-containing protein</fullName>
    </recommendedName>
</protein>
<feature type="transmembrane region" description="Helical" evidence="6">
    <location>
        <begin position="374"/>
        <end position="393"/>
    </location>
</feature>
<dbReference type="Proteomes" id="UP001208689">
    <property type="component" value="Chromosome"/>
</dbReference>
<dbReference type="Gene3D" id="1.20.1250.20">
    <property type="entry name" value="MFS general substrate transporter like domains"/>
    <property type="match status" value="2"/>
</dbReference>
<feature type="transmembrane region" description="Helical" evidence="6">
    <location>
        <begin position="247"/>
        <end position="266"/>
    </location>
</feature>
<dbReference type="InterPro" id="IPR020846">
    <property type="entry name" value="MFS_dom"/>
</dbReference>
<organism evidence="8 9">
    <name type="scientific">Candidatus Lokiarchaeum ossiferum</name>
    <dbReference type="NCBI Taxonomy" id="2951803"/>
    <lineage>
        <taxon>Archaea</taxon>
        <taxon>Promethearchaeati</taxon>
        <taxon>Promethearchaeota</taxon>
        <taxon>Promethearchaeia</taxon>
        <taxon>Promethearchaeales</taxon>
        <taxon>Promethearchaeaceae</taxon>
        <taxon>Candidatus Lokiarchaeum</taxon>
    </lineage>
</organism>
<name>A0ABY6HXZ0_9ARCH</name>
<feature type="transmembrane region" description="Helical" evidence="6">
    <location>
        <begin position="340"/>
        <end position="362"/>
    </location>
</feature>
<evidence type="ECO:0000313" key="9">
    <source>
        <dbReference type="Proteomes" id="UP001208689"/>
    </source>
</evidence>
<dbReference type="Pfam" id="PF11700">
    <property type="entry name" value="ATG22"/>
    <property type="match status" value="1"/>
</dbReference>
<evidence type="ECO:0000256" key="5">
    <source>
        <dbReference type="ARBA" id="ARBA00023136"/>
    </source>
</evidence>
<feature type="transmembrane region" description="Helical" evidence="6">
    <location>
        <begin position="286"/>
        <end position="304"/>
    </location>
</feature>
<dbReference type="CDD" id="cd17482">
    <property type="entry name" value="MFS_YxiO_like"/>
    <property type="match status" value="1"/>
</dbReference>
<dbReference type="InterPro" id="IPR036259">
    <property type="entry name" value="MFS_trans_sf"/>
</dbReference>
<evidence type="ECO:0000259" key="7">
    <source>
        <dbReference type="PROSITE" id="PS50850"/>
    </source>
</evidence>
<evidence type="ECO:0000256" key="3">
    <source>
        <dbReference type="ARBA" id="ARBA00022692"/>
    </source>
</evidence>
<keyword evidence="9" id="KW-1185">Reference proteome</keyword>